<dbReference type="InterPro" id="IPR001452">
    <property type="entry name" value="SH3_domain"/>
</dbReference>
<evidence type="ECO:0000256" key="10">
    <source>
        <dbReference type="SAM" id="MobiDB-lite"/>
    </source>
</evidence>
<dbReference type="SUPFAM" id="SSF103657">
    <property type="entry name" value="BAR/IMD domain-like"/>
    <property type="match status" value="1"/>
</dbReference>
<name>A0ABC8KMJ1_ERUVS</name>
<dbReference type="Pfam" id="PF14604">
    <property type="entry name" value="SH3_9"/>
    <property type="match status" value="1"/>
</dbReference>
<dbReference type="PROSITE" id="PS50002">
    <property type="entry name" value="SH3"/>
    <property type="match status" value="1"/>
</dbReference>
<keyword evidence="7" id="KW-0968">Cytoplasmic vesicle</keyword>
<keyword evidence="13" id="KW-1185">Reference proteome</keyword>
<dbReference type="FunFam" id="2.30.30.40:FF:000336">
    <property type="entry name" value="SH3 domain-containing protein 1"/>
    <property type="match status" value="1"/>
</dbReference>
<gene>
    <name evidence="12" type="ORF">ERUC_LOCUS25785</name>
</gene>
<keyword evidence="6" id="KW-0472">Membrane</keyword>
<feature type="region of interest" description="Disordered" evidence="10">
    <location>
        <begin position="274"/>
        <end position="348"/>
    </location>
</feature>
<dbReference type="GO" id="GO:0030136">
    <property type="term" value="C:clathrin-coated vesicle"/>
    <property type="evidence" value="ECO:0007669"/>
    <property type="project" value="UniProtKB-SubCell"/>
</dbReference>
<comment type="caution">
    <text evidence="12">The sequence shown here is derived from an EMBL/GenBank/DDBJ whole genome shotgun (WGS) entry which is preliminary data.</text>
</comment>
<dbReference type="AlphaFoldDB" id="A0ABC8KMJ1"/>
<keyword evidence="5 9" id="KW-0175">Coiled coil</keyword>
<dbReference type="FunFam" id="1.20.1270.60:FF:000077">
    <property type="entry name" value="SH3 domain-containing protein 1"/>
    <property type="match status" value="1"/>
</dbReference>
<feature type="domain" description="SH3" evidence="11">
    <location>
        <begin position="355"/>
        <end position="414"/>
    </location>
</feature>
<evidence type="ECO:0000256" key="6">
    <source>
        <dbReference type="ARBA" id="ARBA00023136"/>
    </source>
</evidence>
<dbReference type="InterPro" id="IPR050384">
    <property type="entry name" value="Endophilin_SH3RF"/>
</dbReference>
<evidence type="ECO:0000256" key="3">
    <source>
        <dbReference type="ARBA" id="ARBA00022443"/>
    </source>
</evidence>
<dbReference type="Gene3D" id="1.20.1270.60">
    <property type="entry name" value="Arfaptin homology (AH) domain/BAR domain"/>
    <property type="match status" value="1"/>
</dbReference>
<dbReference type="InterPro" id="IPR036028">
    <property type="entry name" value="SH3-like_dom_sf"/>
</dbReference>
<evidence type="ECO:0000313" key="13">
    <source>
        <dbReference type="Proteomes" id="UP001642260"/>
    </source>
</evidence>
<dbReference type="GO" id="GO:0005886">
    <property type="term" value="C:plasma membrane"/>
    <property type="evidence" value="ECO:0007669"/>
    <property type="project" value="UniProtKB-SubCell"/>
</dbReference>
<evidence type="ECO:0000256" key="9">
    <source>
        <dbReference type="SAM" id="Coils"/>
    </source>
</evidence>
<feature type="compositionally biased region" description="Basic and acidic residues" evidence="10">
    <location>
        <begin position="274"/>
        <end position="327"/>
    </location>
</feature>
<accession>A0ABC8KMJ1</accession>
<dbReference type="SMART" id="SM00326">
    <property type="entry name" value="SH3"/>
    <property type="match status" value="1"/>
</dbReference>
<evidence type="ECO:0000256" key="1">
    <source>
        <dbReference type="ARBA" id="ARBA00004132"/>
    </source>
</evidence>
<evidence type="ECO:0000256" key="5">
    <source>
        <dbReference type="ARBA" id="ARBA00023054"/>
    </source>
</evidence>
<evidence type="ECO:0000256" key="4">
    <source>
        <dbReference type="ARBA" id="ARBA00022475"/>
    </source>
</evidence>
<keyword evidence="3 8" id="KW-0728">SH3 domain</keyword>
<evidence type="ECO:0000313" key="12">
    <source>
        <dbReference type="EMBL" id="CAH8360029.1"/>
    </source>
</evidence>
<sequence length="425" mass="47807">MEAIRKQAAKLREQVARQQQAVLKHLGHVNADAVVVDEEELHCHQKLQELYSSTKAAKRLQRNIVRGLEGFIATGTKVVEIGLKFAEDFKKYGDENPDANTPLSRVAHHFGTSYKSVEDGRETLLGVLSEQVCEPIRTMIYSAPLEDARHLVNHYDRLRQEVEAQATDVLRRRSKLKESDVSEEAYMKLKNSESRLAELKSSMKTLGKEATKAMLEVDNQQQSITYQRLRTLVEAEISYHRNALDILDKLHSEMIAEEEAIESSPKSLPLHLEETNASHSREIKSNHQGETKHATPHEEEVTKPNPKDHMESSPEVEIKSKPVKEIKSSSTEEDIKSSTNGSDDQHSHQLLSQNDSYFLAKVVHPFDAQAPGELSLAVDDYVIVRQVAGTGWSEGEYKGKAGWFPSAYVEKQEKAPASKIVEANL</sequence>
<dbReference type="PANTHER" id="PTHR14167:SF30">
    <property type="entry name" value="SH3 DOMAIN-CONTAINING PROTEIN 1"/>
    <property type="match status" value="1"/>
</dbReference>
<protein>
    <recommendedName>
        <fullName evidence="11">SH3 domain-containing protein</fullName>
    </recommendedName>
</protein>
<comment type="subcellular location">
    <subcellularLocation>
        <location evidence="2">Cell membrane</location>
    </subcellularLocation>
    <subcellularLocation>
        <location evidence="1">Cytoplasmic vesicle</location>
        <location evidence="1">Clathrin-coated vesicle</location>
    </subcellularLocation>
</comment>
<evidence type="ECO:0000256" key="8">
    <source>
        <dbReference type="PROSITE-ProRule" id="PRU00192"/>
    </source>
</evidence>
<evidence type="ECO:0000259" key="11">
    <source>
        <dbReference type="PROSITE" id="PS50002"/>
    </source>
</evidence>
<dbReference type="SUPFAM" id="SSF50044">
    <property type="entry name" value="SH3-domain"/>
    <property type="match status" value="1"/>
</dbReference>
<organism evidence="12 13">
    <name type="scientific">Eruca vesicaria subsp. sativa</name>
    <name type="common">Garden rocket</name>
    <name type="synonym">Eruca sativa</name>
    <dbReference type="NCBI Taxonomy" id="29727"/>
    <lineage>
        <taxon>Eukaryota</taxon>
        <taxon>Viridiplantae</taxon>
        <taxon>Streptophyta</taxon>
        <taxon>Embryophyta</taxon>
        <taxon>Tracheophyta</taxon>
        <taxon>Spermatophyta</taxon>
        <taxon>Magnoliopsida</taxon>
        <taxon>eudicotyledons</taxon>
        <taxon>Gunneridae</taxon>
        <taxon>Pentapetalae</taxon>
        <taxon>rosids</taxon>
        <taxon>malvids</taxon>
        <taxon>Brassicales</taxon>
        <taxon>Brassicaceae</taxon>
        <taxon>Brassiceae</taxon>
        <taxon>Eruca</taxon>
    </lineage>
</organism>
<dbReference type="Proteomes" id="UP001642260">
    <property type="component" value="Unassembled WGS sequence"/>
</dbReference>
<evidence type="ECO:0000256" key="2">
    <source>
        <dbReference type="ARBA" id="ARBA00004236"/>
    </source>
</evidence>
<reference evidence="12 13" key="1">
    <citation type="submission" date="2022-03" db="EMBL/GenBank/DDBJ databases">
        <authorList>
            <person name="Macdonald S."/>
            <person name="Ahmed S."/>
            <person name="Newling K."/>
        </authorList>
    </citation>
    <scope>NUCLEOTIDE SEQUENCE [LARGE SCALE GENOMIC DNA]</scope>
</reference>
<keyword evidence="4" id="KW-1003">Cell membrane</keyword>
<dbReference type="PANTHER" id="PTHR14167">
    <property type="entry name" value="SH3 DOMAIN-CONTAINING"/>
    <property type="match status" value="1"/>
</dbReference>
<feature type="coiled-coil region" evidence="9">
    <location>
        <begin position="145"/>
        <end position="209"/>
    </location>
</feature>
<feature type="compositionally biased region" description="Polar residues" evidence="10">
    <location>
        <begin position="337"/>
        <end position="348"/>
    </location>
</feature>
<proteinExistence type="predicted"/>
<dbReference type="EMBL" id="CAKOAT010276266">
    <property type="protein sequence ID" value="CAH8360029.1"/>
    <property type="molecule type" value="Genomic_DNA"/>
</dbReference>
<dbReference type="InterPro" id="IPR027267">
    <property type="entry name" value="AH/BAR_dom_sf"/>
</dbReference>
<evidence type="ECO:0000256" key="7">
    <source>
        <dbReference type="ARBA" id="ARBA00023329"/>
    </source>
</evidence>
<dbReference type="Gene3D" id="2.30.30.40">
    <property type="entry name" value="SH3 Domains"/>
    <property type="match status" value="1"/>
</dbReference>